<dbReference type="AlphaFoldDB" id="A0A0E9S3Q8"/>
<sequence length="39" mass="4501">MCSAFLQRLSHKGALQYRFTTCRCIISKASFEQPWFAAC</sequence>
<name>A0A0E9S3Q8_ANGAN</name>
<reference evidence="1" key="1">
    <citation type="submission" date="2014-11" db="EMBL/GenBank/DDBJ databases">
        <authorList>
            <person name="Amaro Gonzalez C."/>
        </authorList>
    </citation>
    <scope>NUCLEOTIDE SEQUENCE</scope>
</reference>
<proteinExistence type="predicted"/>
<reference evidence="1" key="2">
    <citation type="journal article" date="2015" name="Fish Shellfish Immunol.">
        <title>Early steps in the European eel (Anguilla anguilla)-Vibrio vulnificus interaction in the gills: Role of the RtxA13 toxin.</title>
        <authorList>
            <person name="Callol A."/>
            <person name="Pajuelo D."/>
            <person name="Ebbesson L."/>
            <person name="Teles M."/>
            <person name="MacKenzie S."/>
            <person name="Amaro C."/>
        </authorList>
    </citation>
    <scope>NUCLEOTIDE SEQUENCE</scope>
</reference>
<evidence type="ECO:0000313" key="1">
    <source>
        <dbReference type="EMBL" id="JAH35832.1"/>
    </source>
</evidence>
<accession>A0A0E9S3Q8</accession>
<protein>
    <submittedName>
        <fullName evidence="1">Uncharacterized protein</fullName>
    </submittedName>
</protein>
<organism evidence="1">
    <name type="scientific">Anguilla anguilla</name>
    <name type="common">European freshwater eel</name>
    <name type="synonym">Muraena anguilla</name>
    <dbReference type="NCBI Taxonomy" id="7936"/>
    <lineage>
        <taxon>Eukaryota</taxon>
        <taxon>Metazoa</taxon>
        <taxon>Chordata</taxon>
        <taxon>Craniata</taxon>
        <taxon>Vertebrata</taxon>
        <taxon>Euteleostomi</taxon>
        <taxon>Actinopterygii</taxon>
        <taxon>Neopterygii</taxon>
        <taxon>Teleostei</taxon>
        <taxon>Anguilliformes</taxon>
        <taxon>Anguillidae</taxon>
        <taxon>Anguilla</taxon>
    </lineage>
</organism>
<dbReference type="EMBL" id="GBXM01072745">
    <property type="protein sequence ID" value="JAH35832.1"/>
    <property type="molecule type" value="Transcribed_RNA"/>
</dbReference>